<keyword evidence="1" id="KW-0547">Nucleotide-binding</keyword>
<dbReference type="Pfam" id="PF00158">
    <property type="entry name" value="Sigma54_activat"/>
    <property type="match status" value="1"/>
</dbReference>
<dbReference type="PROSITE" id="PS50045">
    <property type="entry name" value="SIGMA54_INTERACT_4"/>
    <property type="match status" value="1"/>
</dbReference>
<evidence type="ECO:0000256" key="2">
    <source>
        <dbReference type="ARBA" id="ARBA00022840"/>
    </source>
</evidence>
<dbReference type="InterPro" id="IPR002078">
    <property type="entry name" value="Sigma_54_int"/>
</dbReference>
<gene>
    <name evidence="4" type="ORF">BCY86_01405</name>
</gene>
<name>A0A1L6MVQ1_9BACT</name>
<keyword evidence="2" id="KW-0067">ATP-binding</keyword>
<evidence type="ECO:0000259" key="3">
    <source>
        <dbReference type="PROSITE" id="PS50045"/>
    </source>
</evidence>
<dbReference type="SUPFAM" id="SSF52540">
    <property type="entry name" value="P-loop containing nucleoside triphosphate hydrolases"/>
    <property type="match status" value="1"/>
</dbReference>
<evidence type="ECO:0000256" key="1">
    <source>
        <dbReference type="ARBA" id="ARBA00022741"/>
    </source>
</evidence>
<dbReference type="Gene3D" id="3.40.50.300">
    <property type="entry name" value="P-loop containing nucleotide triphosphate hydrolases"/>
    <property type="match status" value="1"/>
</dbReference>
<dbReference type="InterPro" id="IPR027417">
    <property type="entry name" value="P-loop_NTPase"/>
</dbReference>
<dbReference type="STRING" id="1882918.BCY86_01405"/>
<dbReference type="GO" id="GO:0005524">
    <property type="term" value="F:ATP binding"/>
    <property type="evidence" value="ECO:0007669"/>
    <property type="project" value="UniProtKB-KW"/>
</dbReference>
<feature type="domain" description="Sigma-54 factor interaction" evidence="3">
    <location>
        <begin position="1"/>
        <end position="78"/>
    </location>
</feature>
<keyword evidence="5" id="KW-1185">Reference proteome</keyword>
<dbReference type="RefSeq" id="WP_075276133.1">
    <property type="nucleotide sequence ID" value="NZ_CP016908.1"/>
</dbReference>
<dbReference type="EMBL" id="CP016908">
    <property type="protein sequence ID" value="APR99485.1"/>
    <property type="molecule type" value="Genomic_DNA"/>
</dbReference>
<dbReference type="GO" id="GO:0006355">
    <property type="term" value="P:regulation of DNA-templated transcription"/>
    <property type="evidence" value="ECO:0007669"/>
    <property type="project" value="InterPro"/>
</dbReference>
<sequence length="78" mass="8525">MIALKVSPTHLTALILGETRIWKGVVAHAIYQASARSANSFIVIDCGTIPSSLAEAILFRQERGAFTRCCRRSLIPLL</sequence>
<organism evidence="4 5">
    <name type="scientific">Pajaroellobacter abortibovis</name>
    <dbReference type="NCBI Taxonomy" id="1882918"/>
    <lineage>
        <taxon>Bacteria</taxon>
        <taxon>Pseudomonadati</taxon>
        <taxon>Myxococcota</taxon>
        <taxon>Polyangia</taxon>
        <taxon>Polyangiales</taxon>
        <taxon>Polyangiaceae</taxon>
    </lineage>
</organism>
<protein>
    <recommendedName>
        <fullName evidence="3">Sigma-54 factor interaction domain-containing protein</fullName>
    </recommendedName>
</protein>
<dbReference type="Proteomes" id="UP000185544">
    <property type="component" value="Chromosome"/>
</dbReference>
<accession>A0A1L6MVQ1</accession>
<dbReference type="KEGG" id="pabo:BCY86_01405"/>
<evidence type="ECO:0000313" key="5">
    <source>
        <dbReference type="Proteomes" id="UP000185544"/>
    </source>
</evidence>
<reference evidence="4 5" key="1">
    <citation type="submission" date="2016-08" db="EMBL/GenBank/DDBJ databases">
        <title>Identification and validation of antigenic proteins from Pajaroellobacter abortibovis using de-novo genome sequence assembly and reverse vaccinology.</title>
        <authorList>
            <person name="Welly B.T."/>
            <person name="Miller M.R."/>
            <person name="Stott J.L."/>
            <person name="Blanchard M.T."/>
            <person name="Islas-Trejo A.D."/>
            <person name="O'Rourke S.M."/>
            <person name="Young A.E."/>
            <person name="Medrano J.F."/>
            <person name="Van Eenennaam A.L."/>
        </authorList>
    </citation>
    <scope>NUCLEOTIDE SEQUENCE [LARGE SCALE GENOMIC DNA]</scope>
    <source>
        <strain evidence="4 5">BTF92-0548A/99-0131</strain>
    </source>
</reference>
<dbReference type="PANTHER" id="PTHR32071">
    <property type="entry name" value="TRANSCRIPTIONAL REGULATORY PROTEIN"/>
    <property type="match status" value="1"/>
</dbReference>
<dbReference type="AlphaFoldDB" id="A0A1L6MVQ1"/>
<proteinExistence type="predicted"/>
<evidence type="ECO:0000313" key="4">
    <source>
        <dbReference type="EMBL" id="APR99485.1"/>
    </source>
</evidence>